<evidence type="ECO:0000256" key="1">
    <source>
        <dbReference type="ARBA" id="ARBA00022723"/>
    </source>
</evidence>
<dbReference type="PANTHER" id="PTHR36150:SF1">
    <property type="entry name" value="DNA GYRASE INHIBITOR YACG"/>
    <property type="match status" value="1"/>
</dbReference>
<dbReference type="Proteomes" id="UP001317705">
    <property type="component" value="Chromosome"/>
</dbReference>
<dbReference type="Gene3D" id="3.30.50.10">
    <property type="entry name" value="Erythroid Transcription Factor GATA-1, subunit A"/>
    <property type="match status" value="1"/>
</dbReference>
<dbReference type="InterPro" id="IPR005584">
    <property type="entry name" value="DNA_gyrase_inhibitor_YacG"/>
</dbReference>
<reference evidence="3 4" key="1">
    <citation type="submission" date="2022-12" db="EMBL/GenBank/DDBJ databases">
        <title>Polyphasic characterization of Geotalea uranireducens NIT-SL11 newly isolated from a complex of sewage sludge and microbially reduced graphene oxide.</title>
        <authorList>
            <person name="Xie L."/>
            <person name="Yoshida N."/>
            <person name="Meng L."/>
        </authorList>
    </citation>
    <scope>NUCLEOTIDE SEQUENCE [LARGE SCALE GENOMIC DNA]</scope>
    <source>
        <strain evidence="3 4">NIT-SL11</strain>
    </source>
</reference>
<gene>
    <name evidence="3" type="primary">yacG</name>
    <name evidence="3" type="ORF">GURASL_17480</name>
</gene>
<dbReference type="Pfam" id="PF03884">
    <property type="entry name" value="YacG"/>
    <property type="match status" value="1"/>
</dbReference>
<dbReference type="EMBL" id="AP027151">
    <property type="protein sequence ID" value="BDV42825.1"/>
    <property type="molecule type" value="Genomic_DNA"/>
</dbReference>
<dbReference type="RefSeq" id="WP_282003514.1">
    <property type="nucleotide sequence ID" value="NZ_AP027151.1"/>
</dbReference>
<organism evidence="3 4">
    <name type="scientific">Geotalea uraniireducens</name>
    <dbReference type="NCBI Taxonomy" id="351604"/>
    <lineage>
        <taxon>Bacteria</taxon>
        <taxon>Pseudomonadati</taxon>
        <taxon>Thermodesulfobacteriota</taxon>
        <taxon>Desulfuromonadia</taxon>
        <taxon>Geobacterales</taxon>
        <taxon>Geobacteraceae</taxon>
        <taxon>Geotalea</taxon>
    </lineage>
</organism>
<keyword evidence="1" id="KW-0479">Metal-binding</keyword>
<evidence type="ECO:0000313" key="4">
    <source>
        <dbReference type="Proteomes" id="UP001317705"/>
    </source>
</evidence>
<dbReference type="PANTHER" id="PTHR36150">
    <property type="entry name" value="DNA GYRASE INHIBITOR YACG"/>
    <property type="match status" value="1"/>
</dbReference>
<dbReference type="HAMAP" id="MF_00649">
    <property type="entry name" value="DNA_gyrase_inhibitor_YacG"/>
    <property type="match status" value="1"/>
</dbReference>
<keyword evidence="4" id="KW-1185">Reference proteome</keyword>
<protein>
    <submittedName>
        <fullName evidence="3">DNA gyrase inhibitor YacG</fullName>
    </submittedName>
</protein>
<accession>A0ABN6VWX4</accession>
<evidence type="ECO:0000313" key="3">
    <source>
        <dbReference type="EMBL" id="BDV42825.1"/>
    </source>
</evidence>
<evidence type="ECO:0000256" key="2">
    <source>
        <dbReference type="ARBA" id="ARBA00022833"/>
    </source>
</evidence>
<dbReference type="InterPro" id="IPR013088">
    <property type="entry name" value="Znf_NHR/GATA"/>
</dbReference>
<name>A0ABN6VWX4_9BACT</name>
<dbReference type="SUPFAM" id="SSF57716">
    <property type="entry name" value="Glucocorticoid receptor-like (DNA-binding domain)"/>
    <property type="match status" value="1"/>
</dbReference>
<proteinExistence type="inferred from homology"/>
<keyword evidence="2" id="KW-0862">Zinc</keyword>
<sequence>MPKTILCPHCRKETVWEGNLYRPFCSERCKLIDLAAWSDETYRIAGETLPGDDESSDCE</sequence>